<accession>A0A537JUR4</accession>
<evidence type="ECO:0000259" key="6">
    <source>
        <dbReference type="SMART" id="SM00732"/>
    </source>
</evidence>
<organism evidence="7 8">
    <name type="scientific">Candidatus Segetimicrobium genomatis</name>
    <dbReference type="NCBI Taxonomy" id="2569760"/>
    <lineage>
        <taxon>Bacteria</taxon>
        <taxon>Bacillati</taxon>
        <taxon>Candidatus Sysuimicrobiota</taxon>
        <taxon>Candidatus Sysuimicrobiia</taxon>
        <taxon>Candidatus Sysuimicrobiales</taxon>
        <taxon>Candidatus Segetimicrobiaceae</taxon>
        <taxon>Candidatus Segetimicrobium</taxon>
    </lineage>
</organism>
<name>A0A537JUR4_9BACT</name>
<dbReference type="InterPro" id="IPR037027">
    <property type="entry name" value="YqgF/RNaseH-like_dom_sf"/>
</dbReference>
<evidence type="ECO:0000256" key="1">
    <source>
        <dbReference type="ARBA" id="ARBA00022490"/>
    </source>
</evidence>
<reference evidence="7 8" key="1">
    <citation type="journal article" date="2019" name="Nat. Microbiol.">
        <title>Mediterranean grassland soil C-N compound turnover is dependent on rainfall and depth, and is mediated by genomically divergent microorganisms.</title>
        <authorList>
            <person name="Diamond S."/>
            <person name="Andeer P.F."/>
            <person name="Li Z."/>
            <person name="Crits-Christoph A."/>
            <person name="Burstein D."/>
            <person name="Anantharaman K."/>
            <person name="Lane K.R."/>
            <person name="Thomas B.C."/>
            <person name="Pan C."/>
            <person name="Northen T.R."/>
            <person name="Banfield J.F."/>
        </authorList>
    </citation>
    <scope>NUCLEOTIDE SEQUENCE [LARGE SCALE GENOMIC DNA]</scope>
    <source>
        <strain evidence="7">NP_3</strain>
    </source>
</reference>
<dbReference type="InterPro" id="IPR005227">
    <property type="entry name" value="YqgF"/>
</dbReference>
<dbReference type="GO" id="GO:0005829">
    <property type="term" value="C:cytosol"/>
    <property type="evidence" value="ECO:0007669"/>
    <property type="project" value="TreeGrafter"/>
</dbReference>
<evidence type="ECO:0000256" key="4">
    <source>
        <dbReference type="ARBA" id="ARBA00022801"/>
    </source>
</evidence>
<dbReference type="SMART" id="SM00732">
    <property type="entry name" value="YqgFc"/>
    <property type="match status" value="1"/>
</dbReference>
<evidence type="ECO:0000256" key="2">
    <source>
        <dbReference type="ARBA" id="ARBA00022517"/>
    </source>
</evidence>
<keyword evidence="2 5" id="KW-0690">Ribosome biogenesis</keyword>
<keyword evidence="4 5" id="KW-0378">Hydrolase</keyword>
<dbReference type="EC" id="3.1.-.-" evidence="5"/>
<evidence type="ECO:0000313" key="7">
    <source>
        <dbReference type="EMBL" id="TMI86926.1"/>
    </source>
</evidence>
<dbReference type="NCBIfam" id="TIGR00250">
    <property type="entry name" value="RNAse_H_YqgF"/>
    <property type="match status" value="1"/>
</dbReference>
<gene>
    <name evidence="7" type="primary">ruvX</name>
    <name evidence="7" type="ORF">E6H00_17145</name>
</gene>
<dbReference type="PANTHER" id="PTHR33317">
    <property type="entry name" value="POLYNUCLEOTIDYL TRANSFERASE, RIBONUCLEASE H-LIKE SUPERFAMILY PROTEIN"/>
    <property type="match status" value="1"/>
</dbReference>
<dbReference type="InterPro" id="IPR006641">
    <property type="entry name" value="YqgF/RNaseH-like_dom"/>
</dbReference>
<dbReference type="CDD" id="cd16964">
    <property type="entry name" value="YqgF"/>
    <property type="match status" value="1"/>
</dbReference>
<evidence type="ECO:0000313" key="8">
    <source>
        <dbReference type="Proteomes" id="UP000318509"/>
    </source>
</evidence>
<feature type="domain" description="YqgF/RNase H-like" evidence="6">
    <location>
        <begin position="1"/>
        <end position="101"/>
    </location>
</feature>
<dbReference type="Proteomes" id="UP000318509">
    <property type="component" value="Unassembled WGS sequence"/>
</dbReference>
<evidence type="ECO:0000256" key="3">
    <source>
        <dbReference type="ARBA" id="ARBA00022722"/>
    </source>
</evidence>
<keyword evidence="3 5" id="KW-0540">Nuclease</keyword>
<comment type="caution">
    <text evidence="7">The sequence shown here is derived from an EMBL/GenBank/DDBJ whole genome shotgun (WGS) entry which is preliminary data.</text>
</comment>
<dbReference type="PANTHER" id="PTHR33317:SF4">
    <property type="entry name" value="POLYNUCLEOTIDYL TRANSFERASE, RIBONUCLEASE H-LIKE SUPERFAMILY PROTEIN"/>
    <property type="match status" value="1"/>
</dbReference>
<proteinExistence type="inferred from homology"/>
<dbReference type="HAMAP" id="MF_00651">
    <property type="entry name" value="Nuclease_YqgF"/>
    <property type="match status" value="1"/>
</dbReference>
<dbReference type="GO" id="GO:0000967">
    <property type="term" value="P:rRNA 5'-end processing"/>
    <property type="evidence" value="ECO:0007669"/>
    <property type="project" value="UniProtKB-UniRule"/>
</dbReference>
<sequence length="150" mass="16477">MRILGLDLGERRIGIALSDPTGTLAVPLLTISHTALRRDLAEVAHLAKTRRVERIVVGWPRNMDGTSGPAARKAEAFARALREMVDVPVDLWDERLSTAAADRSLIEAGARREHRRAVRDRVAAALIVQTYLEARPWERDAPAGETGKGV</sequence>
<comment type="function">
    <text evidence="5">Could be a nuclease involved in processing of the 5'-end of pre-16S rRNA.</text>
</comment>
<dbReference type="EMBL" id="VBAK01000174">
    <property type="protein sequence ID" value="TMI86926.1"/>
    <property type="molecule type" value="Genomic_DNA"/>
</dbReference>
<protein>
    <recommendedName>
        <fullName evidence="5">Putative pre-16S rRNA nuclease</fullName>
        <ecNumber evidence="5">3.1.-.-</ecNumber>
    </recommendedName>
</protein>
<evidence type="ECO:0000256" key="5">
    <source>
        <dbReference type="HAMAP-Rule" id="MF_00651"/>
    </source>
</evidence>
<dbReference type="GO" id="GO:0016788">
    <property type="term" value="F:hydrolase activity, acting on ester bonds"/>
    <property type="evidence" value="ECO:0007669"/>
    <property type="project" value="UniProtKB-UniRule"/>
</dbReference>
<dbReference type="AlphaFoldDB" id="A0A537JUR4"/>
<dbReference type="GO" id="GO:0004518">
    <property type="term" value="F:nuclease activity"/>
    <property type="evidence" value="ECO:0007669"/>
    <property type="project" value="UniProtKB-KW"/>
</dbReference>
<comment type="subcellular location">
    <subcellularLocation>
        <location evidence="5">Cytoplasm</location>
    </subcellularLocation>
</comment>
<dbReference type="SUPFAM" id="SSF53098">
    <property type="entry name" value="Ribonuclease H-like"/>
    <property type="match status" value="1"/>
</dbReference>
<dbReference type="InterPro" id="IPR012337">
    <property type="entry name" value="RNaseH-like_sf"/>
</dbReference>
<dbReference type="Pfam" id="PF03652">
    <property type="entry name" value="RuvX"/>
    <property type="match status" value="1"/>
</dbReference>
<keyword evidence="1 5" id="KW-0963">Cytoplasm</keyword>
<comment type="similarity">
    <text evidence="5">Belongs to the YqgF HJR family.</text>
</comment>
<dbReference type="Gene3D" id="3.30.420.140">
    <property type="entry name" value="YqgF/RNase H-like domain"/>
    <property type="match status" value="1"/>
</dbReference>